<dbReference type="RefSeq" id="WP_078351209.1">
    <property type="nucleotide sequence ID" value="NZ_MBTF01000038.1"/>
</dbReference>
<dbReference type="SUPFAM" id="SSF51735">
    <property type="entry name" value="NAD(P)-binding Rossmann-fold domains"/>
    <property type="match status" value="1"/>
</dbReference>
<dbReference type="PROSITE" id="PS00061">
    <property type="entry name" value="ADH_SHORT"/>
    <property type="match status" value="1"/>
</dbReference>
<keyword evidence="13" id="KW-1185">Reference proteome</keyword>
<sequence length="261" mass="27808">MDSLKTYALVTGATSGIGKELATQLAAKGYNVLLVSRSADKLELLSRDLVEQYGVDAKHLAADLSIASSAQTVADWCAASTSSLSILINNAGYGLWGDFAELELPAQLNMLQLNINAVVELSHRLLPLLKQQKQAYILNVASTAAYQAVPTLALYSASKVFVLSYSRALRYELKDTPVSVSCLCPGPTATGFADRAGMSALAELADKFNMQPDEVAASGLKDMFDKKAEIIPGLLNKLSAAGARHLPKALIEKISAGLYDR</sequence>
<accession>A0A1S9P770</accession>
<evidence type="ECO:0000256" key="9">
    <source>
        <dbReference type="ARBA" id="ARBA00045650"/>
    </source>
</evidence>
<comment type="catalytic activity">
    <reaction evidence="10">
        <text>3-hydroxypropanoate + NADP(+) = 3-oxopropanoate + NADPH + H(+)</text>
        <dbReference type="Rhea" id="RHEA:26438"/>
        <dbReference type="ChEBI" id="CHEBI:15378"/>
        <dbReference type="ChEBI" id="CHEBI:16510"/>
        <dbReference type="ChEBI" id="CHEBI:33190"/>
        <dbReference type="ChEBI" id="CHEBI:57783"/>
        <dbReference type="ChEBI" id="CHEBI:58349"/>
        <dbReference type="EC" id="1.1.1.298"/>
    </reaction>
</comment>
<comment type="caution">
    <text evidence="12">The sequence shown here is derived from an EMBL/GenBank/DDBJ whole genome shotgun (WGS) entry which is preliminary data.</text>
</comment>
<evidence type="ECO:0000256" key="6">
    <source>
        <dbReference type="ARBA" id="ARBA00044065"/>
    </source>
</evidence>
<evidence type="ECO:0000313" key="13">
    <source>
        <dbReference type="Proteomes" id="UP000189739"/>
    </source>
</evidence>
<dbReference type="CDD" id="cd05233">
    <property type="entry name" value="SDR_c"/>
    <property type="match status" value="1"/>
</dbReference>
<dbReference type="PRINTS" id="PR00081">
    <property type="entry name" value="GDHRDH"/>
</dbReference>
<comment type="function">
    <text evidence="9">NADP-dependent dehydrogenase with broad substrate specificity acting on 3-hydroxy acids. Catalyzes the NADP-dependent oxidation of L-allo-threonine to L-2-amino-3-keto-butyrate, which is spontaneously decarboxylated into aminoacetone. Also acts on D-threonine, L-serine, D-serine, D-3-hydroxyisobutyrate, L-3-hydroxyisobutyrate, D-glycerate and L-glycerate. Able to catalyze the reduction of the malonic semialdehyde to 3-hydroxypropionic acid. YdfG is apparently supplementing RutE, the presumed malonic semialdehyde reductase involved in pyrimidine degradation since both are able to detoxify malonic semialdehyde.</text>
</comment>
<comment type="catalytic activity">
    <reaction evidence="3">
        <text>L-allo-threonine + NADP(+) = aminoacetone + CO2 + NADPH</text>
        <dbReference type="Rhea" id="RHEA:43524"/>
        <dbReference type="ChEBI" id="CHEBI:16526"/>
        <dbReference type="ChEBI" id="CHEBI:57783"/>
        <dbReference type="ChEBI" id="CHEBI:58320"/>
        <dbReference type="ChEBI" id="CHEBI:58349"/>
        <dbReference type="ChEBI" id="CHEBI:58585"/>
        <dbReference type="EC" id="1.1.1.381"/>
    </reaction>
</comment>
<dbReference type="Gene3D" id="3.40.50.720">
    <property type="entry name" value="NAD(P)-binding Rossmann-like Domain"/>
    <property type="match status" value="1"/>
</dbReference>
<keyword evidence="2" id="KW-0560">Oxidoreductase</keyword>
<name>A0A1S9P770_9SPHI</name>
<evidence type="ECO:0000256" key="11">
    <source>
        <dbReference type="RuleBase" id="RU000363"/>
    </source>
</evidence>
<dbReference type="PRINTS" id="PR00080">
    <property type="entry name" value="SDRFAMILY"/>
</dbReference>
<proteinExistence type="inferred from homology"/>
<dbReference type="OrthoDB" id="9808814at2"/>
<evidence type="ECO:0000256" key="7">
    <source>
        <dbReference type="ARBA" id="ARBA00044271"/>
    </source>
</evidence>
<dbReference type="Pfam" id="PF00106">
    <property type="entry name" value="adh_short"/>
    <property type="match status" value="1"/>
</dbReference>
<dbReference type="AlphaFoldDB" id="A0A1S9P770"/>
<evidence type="ECO:0000256" key="4">
    <source>
        <dbReference type="ARBA" id="ARBA00044050"/>
    </source>
</evidence>
<dbReference type="Proteomes" id="UP000189739">
    <property type="component" value="Unassembled WGS sequence"/>
</dbReference>
<reference evidence="12 13" key="1">
    <citation type="submission" date="2016-07" db="EMBL/GenBank/DDBJ databases">
        <title>Genomic analysis of zinc-resistant bacterium Mucilaginibacter pedocola TBZ30.</title>
        <authorList>
            <person name="Huang J."/>
            <person name="Tang J."/>
        </authorList>
    </citation>
    <scope>NUCLEOTIDE SEQUENCE [LARGE SCALE GENOMIC DNA]</scope>
    <source>
        <strain evidence="12 13">TBZ30</strain>
    </source>
</reference>
<dbReference type="PANTHER" id="PTHR43086">
    <property type="entry name" value="VERY-LONG-CHAIN 3-OXOOACYL-COA REDUCTASE"/>
    <property type="match status" value="1"/>
</dbReference>
<evidence type="ECO:0000256" key="3">
    <source>
        <dbReference type="ARBA" id="ARBA00043812"/>
    </source>
</evidence>
<dbReference type="EC" id="1.1.1.298" evidence="4"/>
<organism evidence="12 13">
    <name type="scientific">Mucilaginibacter pedocola</name>
    <dbReference type="NCBI Taxonomy" id="1792845"/>
    <lineage>
        <taxon>Bacteria</taxon>
        <taxon>Pseudomonadati</taxon>
        <taxon>Bacteroidota</taxon>
        <taxon>Sphingobacteriia</taxon>
        <taxon>Sphingobacteriales</taxon>
        <taxon>Sphingobacteriaceae</taxon>
        <taxon>Mucilaginibacter</taxon>
    </lineage>
</organism>
<gene>
    <name evidence="12" type="ORF">BC343_17570</name>
</gene>
<evidence type="ECO:0000313" key="12">
    <source>
        <dbReference type="EMBL" id="OOQ56795.1"/>
    </source>
</evidence>
<dbReference type="EMBL" id="MBTF01000038">
    <property type="protein sequence ID" value="OOQ56795.1"/>
    <property type="molecule type" value="Genomic_DNA"/>
</dbReference>
<evidence type="ECO:0000256" key="1">
    <source>
        <dbReference type="ARBA" id="ARBA00006484"/>
    </source>
</evidence>
<evidence type="ECO:0000256" key="2">
    <source>
        <dbReference type="ARBA" id="ARBA00023002"/>
    </source>
</evidence>
<dbReference type="PANTHER" id="PTHR43086:SF3">
    <property type="entry name" value="NADP-DEPENDENT 3-HYDROXY ACID DEHYDROGENASE YDFG"/>
    <property type="match status" value="1"/>
</dbReference>
<dbReference type="InterPro" id="IPR020904">
    <property type="entry name" value="Sc_DH/Rdtase_CS"/>
</dbReference>
<dbReference type="EC" id="1.1.1.381" evidence="5"/>
<dbReference type="PIRSF" id="PIRSF000126">
    <property type="entry name" value="11-beta-HSD1"/>
    <property type="match status" value="1"/>
</dbReference>
<evidence type="ECO:0000256" key="10">
    <source>
        <dbReference type="ARBA" id="ARBA00047274"/>
    </source>
</evidence>
<dbReference type="InterPro" id="IPR002347">
    <property type="entry name" value="SDR_fam"/>
</dbReference>
<evidence type="ECO:0000256" key="5">
    <source>
        <dbReference type="ARBA" id="ARBA00044059"/>
    </source>
</evidence>
<comment type="similarity">
    <text evidence="1 11">Belongs to the short-chain dehydrogenases/reductases (SDR) family.</text>
</comment>
<evidence type="ECO:0000256" key="8">
    <source>
        <dbReference type="ARBA" id="ARBA00044349"/>
    </source>
</evidence>
<protein>
    <recommendedName>
        <fullName evidence="6">NADP-dependent 3-hydroxy acid dehydrogenase YdfG</fullName>
        <ecNumber evidence="4">1.1.1.298</ecNumber>
        <ecNumber evidence="5">1.1.1.381</ecNumber>
    </recommendedName>
    <alternativeName>
        <fullName evidence="8">L-allo-threonine dehydrogenase</fullName>
    </alternativeName>
    <alternativeName>
        <fullName evidence="7">Malonic semialdehyde reductase</fullName>
    </alternativeName>
</protein>
<dbReference type="GO" id="GO:0035527">
    <property type="term" value="F:3-hydroxypropionate dehydrogenase (NADP+) activity"/>
    <property type="evidence" value="ECO:0007669"/>
    <property type="project" value="UniProtKB-EC"/>
</dbReference>
<dbReference type="STRING" id="1792845.BC343_17570"/>
<dbReference type="InterPro" id="IPR036291">
    <property type="entry name" value="NAD(P)-bd_dom_sf"/>
</dbReference>